<organism evidence="17 18">
    <name type="scientific">Bacteroides intestinalis</name>
    <dbReference type="NCBI Taxonomy" id="329854"/>
    <lineage>
        <taxon>Bacteria</taxon>
        <taxon>Pseudomonadati</taxon>
        <taxon>Bacteroidota</taxon>
        <taxon>Bacteroidia</taxon>
        <taxon>Bacteroidales</taxon>
        <taxon>Bacteroidaceae</taxon>
        <taxon>Bacteroides</taxon>
    </lineage>
</organism>
<dbReference type="PANTHER" id="PTHR43547">
    <property type="entry name" value="TWO-COMPONENT HISTIDINE KINASE"/>
    <property type="match status" value="1"/>
</dbReference>
<evidence type="ECO:0000259" key="15">
    <source>
        <dbReference type="PROSITE" id="PS50109"/>
    </source>
</evidence>
<keyword evidence="4" id="KW-0808">Transferase</keyword>
<dbReference type="InterPro" id="IPR018060">
    <property type="entry name" value="HTH_AraC"/>
</dbReference>
<dbReference type="Proteomes" id="UP000283850">
    <property type="component" value="Unassembled WGS sequence"/>
</dbReference>
<dbReference type="Gene3D" id="2.130.10.10">
    <property type="entry name" value="YVTN repeat-like/Quinoprotein amine dehydrogenase"/>
    <property type="match status" value="2"/>
</dbReference>
<sequence>MNSKIIKYIIIILLLPVVPLKATAQTGIYYSTNGQLSSSLINQLYQDQRGFIWISTEFGLNKFDGTHFTHYKHIDNDSTSLINNHVRGVFEDSYRNLWIRCLGGLMLYHPETDDFELIKIEGKEGRHVTNIMELHNGEVWGITTGDTIFRINLTQKGIEPIDEINRKLHLKSFSSIYEDTRRNLWFISETQGLLCFNPKSEEIQHFKYPDIPDNNISAIKEDQNGNLFIGTLTKGLCLYDWEKKVFQPIPYENKQNLPIKHLAFTEGKLLIGTDGKGIKVYNPATHQIEDYPVNTAPFNLGTAKVHSILQDKDKNLWLGIFQKGIVFLPAHRERFEYIGHKLLHNNPIGTGCIMSIFKDKDNHLWIGADNEGIFELDTNYKQVRHYYPGDTSSSISNTITSIFQDSDGNIWLGAYAKGLAMLNKKTGECNYITQLLHEKIMNVIEDGQRNLYIATLGSGLYTYNLDTKELRQHNVPRQEGVGQQPNELSNNWVNILLADRKGLIWIGGYQGISYYAPKQDSFSRTNQVIPRSTGYSLLEDKEGNIWAGTSSGLYCIDNKTQEVQRYTIEDGLPNNIICAICEDSQQNIWVSTYNGISKFERKRECFINYYVGDGLQGNEFTHGAFFQEKNGKIYFGGSDGITYFMPEQIIEQPRKNDVYITDFLIFNQPINKNTLSGNKPIISTAVIDANIFRLSHQDNTFCIVFSTLRYDNPQQIKYQYRIKELGEEWQTTETGNNRVTYNKLPHGKYTFQVCAIEHGNTSEIRTINIVITPPWYLSGWAYLIYSILFIIIVLGIIKYILNRIRQRQETTERKHQEEISEAKLQFFINISHEIRTPMTLIINPIEKLLSENLNPELNKTYLMIYRNSQRILRLVNQLMDMRKIDKGQMFMKFRETDIVGFIEDLILTFEYIAKQKNIHLTFIHEAPSLKVWIDMNNFDKILMNLLSNAFKYTPNNGEINITLKQGNSNVNGALKEYFEIIIEDTGIGLKEDKIERIFDRFYQINNGSAYNNLGTGIGLHLTHSLVSLHHGTITAENRTDSKGSRFTVRMPLGNSHLEASELESLPHIEEKTHLLSTKERLEFETEIADMEKATSKPKTKFNLLIVEDEKEIQNYLVEQLQDLYKITTCNNGKEAFNTILSTKPDLVISDIMMPEMDGITLCKKIKQNININHVPVILLTAKGKLEDYAEGMDIGADAYMVKPFNVEILRKTISNLITNRKLLRNKFSGMQQQEEKLEVLNIKPTDEILMEKIMKIINDNLAEPTLDVEMLAKNVGLSRVHLYRKLKELTNLSTRDFIRSIRIQQAAKLLKNKKMNISDIAYSVGFNNLSHFSNSFKEQFGMSPKEYMLKYGESEPD</sequence>
<keyword evidence="7" id="KW-0067">ATP-binding</keyword>
<evidence type="ECO:0000256" key="9">
    <source>
        <dbReference type="ARBA" id="ARBA00023015"/>
    </source>
</evidence>
<dbReference type="PROSITE" id="PS00041">
    <property type="entry name" value="HTH_ARAC_FAMILY_1"/>
    <property type="match status" value="1"/>
</dbReference>
<dbReference type="FunFam" id="3.30.565.10:FF:000037">
    <property type="entry name" value="Hybrid sensor histidine kinase/response regulator"/>
    <property type="match status" value="1"/>
</dbReference>
<dbReference type="SMART" id="SM00448">
    <property type="entry name" value="REC"/>
    <property type="match status" value="1"/>
</dbReference>
<dbReference type="InterPro" id="IPR001789">
    <property type="entry name" value="Sig_transdc_resp-reg_receiver"/>
</dbReference>
<reference evidence="17 18" key="1">
    <citation type="submission" date="2018-08" db="EMBL/GenBank/DDBJ databases">
        <title>A genome reference for cultivated species of the human gut microbiota.</title>
        <authorList>
            <person name="Zou Y."/>
            <person name="Xue W."/>
            <person name="Luo G."/>
        </authorList>
    </citation>
    <scope>NUCLEOTIDE SEQUENCE [LARGE SCALE GENOMIC DNA]</scope>
    <source>
        <strain evidence="17 18">AF14-32</strain>
    </source>
</reference>
<dbReference type="InterPro" id="IPR018062">
    <property type="entry name" value="HTH_AraC-typ_CS"/>
</dbReference>
<dbReference type="SMART" id="SM00387">
    <property type="entry name" value="HATPase_c"/>
    <property type="match status" value="1"/>
</dbReference>
<dbReference type="InterPro" id="IPR036890">
    <property type="entry name" value="HATPase_C_sf"/>
</dbReference>
<dbReference type="SMART" id="SM00342">
    <property type="entry name" value="HTH_ARAC"/>
    <property type="match status" value="1"/>
</dbReference>
<dbReference type="EMBL" id="QRZF01000005">
    <property type="protein sequence ID" value="RGV54675.1"/>
    <property type="molecule type" value="Genomic_DNA"/>
</dbReference>
<evidence type="ECO:0000256" key="11">
    <source>
        <dbReference type="ARBA" id="ARBA00023163"/>
    </source>
</evidence>
<dbReference type="CDD" id="cd17574">
    <property type="entry name" value="REC_OmpR"/>
    <property type="match status" value="1"/>
</dbReference>
<dbReference type="RefSeq" id="WP_022393033.1">
    <property type="nucleotide sequence ID" value="NZ_QRZF01000005.1"/>
</dbReference>
<evidence type="ECO:0000256" key="10">
    <source>
        <dbReference type="ARBA" id="ARBA00023125"/>
    </source>
</evidence>
<evidence type="ECO:0000256" key="2">
    <source>
        <dbReference type="ARBA" id="ARBA00012438"/>
    </source>
</evidence>
<feature type="transmembrane region" description="Helical" evidence="13">
    <location>
        <begin position="775"/>
        <end position="797"/>
    </location>
</feature>
<dbReference type="FunFam" id="1.10.287.130:FF:000045">
    <property type="entry name" value="Two-component system sensor histidine kinase/response regulator"/>
    <property type="match status" value="1"/>
</dbReference>
<dbReference type="EC" id="2.7.13.3" evidence="2"/>
<comment type="catalytic activity">
    <reaction evidence="1">
        <text>ATP + protein L-histidine = ADP + protein N-phospho-L-histidine.</text>
        <dbReference type="EC" id="2.7.13.3"/>
    </reaction>
</comment>
<dbReference type="SUPFAM" id="SSF63829">
    <property type="entry name" value="Calcium-dependent phosphotriesterase"/>
    <property type="match status" value="2"/>
</dbReference>
<evidence type="ECO:0000259" key="14">
    <source>
        <dbReference type="PROSITE" id="PS01124"/>
    </source>
</evidence>
<evidence type="ECO:0000259" key="16">
    <source>
        <dbReference type="PROSITE" id="PS50110"/>
    </source>
</evidence>
<name>A0A412YB99_9BACE</name>
<dbReference type="Pfam" id="PF02518">
    <property type="entry name" value="HATPase_c"/>
    <property type="match status" value="1"/>
</dbReference>
<keyword evidence="5" id="KW-0547">Nucleotide-binding</keyword>
<feature type="domain" description="Histidine kinase" evidence="15">
    <location>
        <begin position="829"/>
        <end position="1054"/>
    </location>
</feature>
<keyword evidence="6 17" id="KW-0418">Kinase</keyword>
<dbReference type="Pfam" id="PF12833">
    <property type="entry name" value="HTH_18"/>
    <property type="match status" value="1"/>
</dbReference>
<dbReference type="Pfam" id="PF07494">
    <property type="entry name" value="Reg_prop"/>
    <property type="match status" value="4"/>
</dbReference>
<keyword evidence="10" id="KW-0238">DNA-binding</keyword>
<evidence type="ECO:0000256" key="4">
    <source>
        <dbReference type="ARBA" id="ARBA00022679"/>
    </source>
</evidence>
<dbReference type="PRINTS" id="PR00344">
    <property type="entry name" value="BCTRLSENSOR"/>
</dbReference>
<evidence type="ECO:0000256" key="1">
    <source>
        <dbReference type="ARBA" id="ARBA00000085"/>
    </source>
</evidence>
<evidence type="ECO:0000256" key="12">
    <source>
        <dbReference type="PROSITE-ProRule" id="PRU00169"/>
    </source>
</evidence>
<dbReference type="Gene3D" id="1.10.10.60">
    <property type="entry name" value="Homeodomain-like"/>
    <property type="match status" value="2"/>
</dbReference>
<keyword evidence="13" id="KW-1133">Transmembrane helix</keyword>
<dbReference type="InterPro" id="IPR003661">
    <property type="entry name" value="HisK_dim/P_dom"/>
</dbReference>
<dbReference type="InterPro" id="IPR013783">
    <property type="entry name" value="Ig-like_fold"/>
</dbReference>
<proteinExistence type="predicted"/>
<dbReference type="GO" id="GO:0003700">
    <property type="term" value="F:DNA-binding transcription factor activity"/>
    <property type="evidence" value="ECO:0007669"/>
    <property type="project" value="InterPro"/>
</dbReference>
<evidence type="ECO:0000313" key="18">
    <source>
        <dbReference type="Proteomes" id="UP000283850"/>
    </source>
</evidence>
<dbReference type="InterPro" id="IPR015943">
    <property type="entry name" value="WD40/YVTN_repeat-like_dom_sf"/>
</dbReference>
<evidence type="ECO:0000256" key="13">
    <source>
        <dbReference type="SAM" id="Phobius"/>
    </source>
</evidence>
<dbReference type="SUPFAM" id="SSF50998">
    <property type="entry name" value="Quinoprotein alcohol dehydrogenase-like"/>
    <property type="match status" value="1"/>
</dbReference>
<dbReference type="Gene3D" id="1.10.287.130">
    <property type="match status" value="1"/>
</dbReference>
<protein>
    <recommendedName>
        <fullName evidence="2">histidine kinase</fullName>
        <ecNumber evidence="2">2.7.13.3</ecNumber>
    </recommendedName>
</protein>
<dbReference type="InterPro" id="IPR036097">
    <property type="entry name" value="HisK_dim/P_sf"/>
</dbReference>
<dbReference type="GO" id="GO:0000155">
    <property type="term" value="F:phosphorelay sensor kinase activity"/>
    <property type="evidence" value="ECO:0007669"/>
    <property type="project" value="InterPro"/>
</dbReference>
<dbReference type="InterPro" id="IPR005467">
    <property type="entry name" value="His_kinase_dom"/>
</dbReference>
<evidence type="ECO:0000256" key="6">
    <source>
        <dbReference type="ARBA" id="ARBA00022777"/>
    </source>
</evidence>
<keyword evidence="13" id="KW-0812">Transmembrane</keyword>
<feature type="domain" description="HTH araC/xylS-type" evidence="14">
    <location>
        <begin position="1251"/>
        <end position="1350"/>
    </location>
</feature>
<feature type="modified residue" description="4-aspartylphosphate" evidence="12">
    <location>
        <position position="1150"/>
    </location>
</feature>
<dbReference type="InterPro" id="IPR004358">
    <property type="entry name" value="Sig_transdc_His_kin-like_C"/>
</dbReference>
<dbReference type="InterPro" id="IPR003594">
    <property type="entry name" value="HATPase_dom"/>
</dbReference>
<keyword evidence="13" id="KW-0472">Membrane</keyword>
<dbReference type="SUPFAM" id="SSF46689">
    <property type="entry name" value="Homeodomain-like"/>
    <property type="match status" value="1"/>
</dbReference>
<dbReference type="PANTHER" id="PTHR43547:SF2">
    <property type="entry name" value="HYBRID SIGNAL TRANSDUCTION HISTIDINE KINASE C"/>
    <property type="match status" value="1"/>
</dbReference>
<gene>
    <name evidence="17" type="ORF">DWW10_09215</name>
</gene>
<dbReference type="GO" id="GO:0005524">
    <property type="term" value="F:ATP binding"/>
    <property type="evidence" value="ECO:0007669"/>
    <property type="project" value="UniProtKB-KW"/>
</dbReference>
<comment type="caution">
    <text evidence="17">The sequence shown here is derived from an EMBL/GenBank/DDBJ whole genome shotgun (WGS) entry which is preliminary data.</text>
</comment>
<dbReference type="FunFam" id="3.40.50.2300:FF:000138">
    <property type="entry name" value="Two-component system sensor histidine kinase/response regulator"/>
    <property type="match status" value="1"/>
</dbReference>
<evidence type="ECO:0000256" key="8">
    <source>
        <dbReference type="ARBA" id="ARBA00023012"/>
    </source>
</evidence>
<accession>A0A412YB99</accession>
<dbReference type="InterPro" id="IPR011047">
    <property type="entry name" value="Quinoprotein_ADH-like_sf"/>
</dbReference>
<dbReference type="SMART" id="SM00388">
    <property type="entry name" value="HisKA"/>
    <property type="match status" value="1"/>
</dbReference>
<dbReference type="InterPro" id="IPR011123">
    <property type="entry name" value="Y_Y_Y"/>
</dbReference>
<dbReference type="SUPFAM" id="SSF55874">
    <property type="entry name" value="ATPase domain of HSP90 chaperone/DNA topoisomerase II/histidine kinase"/>
    <property type="match status" value="1"/>
</dbReference>
<evidence type="ECO:0000313" key="17">
    <source>
        <dbReference type="EMBL" id="RGV54675.1"/>
    </source>
</evidence>
<keyword evidence="9" id="KW-0805">Transcription regulation</keyword>
<dbReference type="CDD" id="cd00082">
    <property type="entry name" value="HisKA"/>
    <property type="match status" value="1"/>
</dbReference>
<dbReference type="InterPro" id="IPR009057">
    <property type="entry name" value="Homeodomain-like_sf"/>
</dbReference>
<dbReference type="SUPFAM" id="SSF47384">
    <property type="entry name" value="Homodimeric domain of signal transducing histidine kinase"/>
    <property type="match status" value="1"/>
</dbReference>
<evidence type="ECO:0000256" key="3">
    <source>
        <dbReference type="ARBA" id="ARBA00022553"/>
    </source>
</evidence>
<dbReference type="Gene3D" id="3.40.50.2300">
    <property type="match status" value="1"/>
</dbReference>
<dbReference type="Pfam" id="PF00512">
    <property type="entry name" value="HisKA"/>
    <property type="match status" value="1"/>
</dbReference>
<dbReference type="PROSITE" id="PS50110">
    <property type="entry name" value="RESPONSE_REGULATORY"/>
    <property type="match status" value="1"/>
</dbReference>
<dbReference type="SUPFAM" id="SSF52172">
    <property type="entry name" value="CheY-like"/>
    <property type="match status" value="1"/>
</dbReference>
<dbReference type="Pfam" id="PF07495">
    <property type="entry name" value="Y_Y_Y"/>
    <property type="match status" value="1"/>
</dbReference>
<dbReference type="GO" id="GO:0043565">
    <property type="term" value="F:sequence-specific DNA binding"/>
    <property type="evidence" value="ECO:0007669"/>
    <property type="project" value="InterPro"/>
</dbReference>
<dbReference type="InterPro" id="IPR011110">
    <property type="entry name" value="Reg_prop"/>
</dbReference>
<keyword evidence="3 12" id="KW-0597">Phosphoprotein</keyword>
<keyword evidence="8" id="KW-0902">Two-component regulatory system</keyword>
<dbReference type="InterPro" id="IPR011006">
    <property type="entry name" value="CheY-like_superfamily"/>
</dbReference>
<dbReference type="Gene3D" id="2.60.40.10">
    <property type="entry name" value="Immunoglobulins"/>
    <property type="match status" value="1"/>
</dbReference>
<dbReference type="Pfam" id="PF00072">
    <property type="entry name" value="Response_reg"/>
    <property type="match status" value="1"/>
</dbReference>
<keyword evidence="11" id="KW-0804">Transcription</keyword>
<feature type="domain" description="Response regulatory" evidence="16">
    <location>
        <begin position="1102"/>
        <end position="1217"/>
    </location>
</feature>
<evidence type="ECO:0000256" key="5">
    <source>
        <dbReference type="ARBA" id="ARBA00022741"/>
    </source>
</evidence>
<dbReference type="PROSITE" id="PS50109">
    <property type="entry name" value="HIS_KIN"/>
    <property type="match status" value="1"/>
</dbReference>
<evidence type="ECO:0000256" key="7">
    <source>
        <dbReference type="ARBA" id="ARBA00022840"/>
    </source>
</evidence>
<dbReference type="Gene3D" id="3.30.565.10">
    <property type="entry name" value="Histidine kinase-like ATPase, C-terminal domain"/>
    <property type="match status" value="1"/>
</dbReference>
<dbReference type="PROSITE" id="PS01124">
    <property type="entry name" value="HTH_ARAC_FAMILY_2"/>
    <property type="match status" value="1"/>
</dbReference>